<dbReference type="Proteomes" id="UP001165740">
    <property type="component" value="Chromosome 1"/>
</dbReference>
<keyword evidence="5 9" id="KW-0883">Thioether bond</keyword>
<feature type="binding site" evidence="10">
    <location>
        <position position="85"/>
    </location>
    <ligand>
        <name>Fe cation</name>
        <dbReference type="ChEBI" id="CHEBI:24875"/>
        <note>catalytic</note>
    </ligand>
</feature>
<gene>
    <name evidence="13" type="primary">LOC106062153</name>
</gene>
<evidence type="ECO:0000313" key="12">
    <source>
        <dbReference type="Proteomes" id="UP001165740"/>
    </source>
</evidence>
<comment type="catalytic activity">
    <reaction evidence="11">
        <text>L-cysteine + O2 = 3-sulfino-L-alanine + H(+)</text>
        <dbReference type="Rhea" id="RHEA:20441"/>
        <dbReference type="ChEBI" id="CHEBI:15378"/>
        <dbReference type="ChEBI" id="CHEBI:15379"/>
        <dbReference type="ChEBI" id="CHEBI:35235"/>
        <dbReference type="ChEBI" id="CHEBI:61085"/>
        <dbReference type="EC" id="1.13.11.20"/>
    </reaction>
</comment>
<proteinExistence type="inferred from homology"/>
<evidence type="ECO:0000256" key="10">
    <source>
        <dbReference type="PIRSR" id="PIRSR610300-51"/>
    </source>
</evidence>
<comment type="pathway">
    <text evidence="1 11">Organosulfur biosynthesis; taurine biosynthesis; hypotaurine from L-cysteine: step 1/2.</text>
</comment>
<dbReference type="Pfam" id="PF05995">
    <property type="entry name" value="CDO_I"/>
    <property type="match status" value="1"/>
</dbReference>
<feature type="cross-link" description="3'-(S-cysteinyl)-tyrosine (Cys-Tyr)" evidence="9">
    <location>
        <begin position="92"/>
        <end position="148"/>
    </location>
</feature>
<accession>A0A9W2ZM87</accession>
<evidence type="ECO:0000256" key="7">
    <source>
        <dbReference type="ARBA" id="ARBA00023002"/>
    </source>
</evidence>
<reference evidence="13" key="1">
    <citation type="submission" date="2025-08" db="UniProtKB">
        <authorList>
            <consortium name="RefSeq"/>
        </authorList>
    </citation>
    <scope>IDENTIFICATION</scope>
</reference>
<keyword evidence="7 11" id="KW-0560">Oxidoreductase</keyword>
<dbReference type="AlphaFoldDB" id="A0A9W2ZM87"/>
<comment type="cofactor">
    <cofactor evidence="11">
        <name>Fe cation</name>
        <dbReference type="ChEBI" id="CHEBI:24875"/>
    </cofactor>
    <text evidence="11">Binds 1 Fe cation per subunit.</text>
</comment>
<protein>
    <recommendedName>
        <fullName evidence="3 11">Cysteine dioxygenase</fullName>
        <ecNumber evidence="3 11">1.13.11.20</ecNumber>
    </recommendedName>
</protein>
<sequence length="199" mass="22761">MASNSRVGHLLTLQELILSLREKVIQRSDGIDELLTNFQITFEDCKKYAFVKDSKGCSRNLIFDEPEVCRLTLSVWKPGFQNRIHDHGQSHCYFKVILGLLEETHFRDGRHVADSVYKEGQVCHMTDTGACHQMKNNHDGYSVSLHVYIPPFDRCNTYDEAGGAAIPVTPSFISRYGFAVDRESRRLLDVLNIRPIIQM</sequence>
<dbReference type="GO" id="GO:0019448">
    <property type="term" value="P:L-cysteine catabolic process"/>
    <property type="evidence" value="ECO:0007669"/>
    <property type="project" value="TreeGrafter"/>
</dbReference>
<dbReference type="CDD" id="cd10548">
    <property type="entry name" value="cupin_CDO"/>
    <property type="match status" value="1"/>
</dbReference>
<dbReference type="OrthoDB" id="543511at2759"/>
<keyword evidence="4 10" id="KW-0479">Metal-binding</keyword>
<feature type="binding site" evidence="10">
    <location>
        <position position="132"/>
    </location>
    <ligand>
        <name>Fe cation</name>
        <dbReference type="ChEBI" id="CHEBI:24875"/>
        <note>catalytic</note>
    </ligand>
</feature>
<keyword evidence="8 10" id="KW-0408">Iron</keyword>
<name>A0A9W2ZM87_BIOGL</name>
<dbReference type="GO" id="GO:0042412">
    <property type="term" value="P:taurine biosynthetic process"/>
    <property type="evidence" value="ECO:0007669"/>
    <property type="project" value="UniProtKB-UniRule"/>
</dbReference>
<comment type="similarity">
    <text evidence="2 11">Belongs to the cysteine dioxygenase family.</text>
</comment>
<evidence type="ECO:0000256" key="4">
    <source>
        <dbReference type="ARBA" id="ARBA00022723"/>
    </source>
</evidence>
<dbReference type="InterPro" id="IPR010300">
    <property type="entry name" value="CDO_1"/>
</dbReference>
<keyword evidence="12" id="KW-1185">Reference proteome</keyword>
<dbReference type="PANTHER" id="PTHR12918:SF1">
    <property type="entry name" value="CYSTEINE DIOXYGENASE TYPE 1"/>
    <property type="match status" value="1"/>
</dbReference>
<evidence type="ECO:0000256" key="1">
    <source>
        <dbReference type="ARBA" id="ARBA00004759"/>
    </source>
</evidence>
<feature type="binding site" evidence="10">
    <location>
        <position position="87"/>
    </location>
    <ligand>
        <name>Fe cation</name>
        <dbReference type="ChEBI" id="CHEBI:24875"/>
        <note>catalytic</note>
    </ligand>
</feature>
<keyword evidence="6 11" id="KW-0223">Dioxygenase</keyword>
<dbReference type="RefSeq" id="XP_055876068.1">
    <property type="nucleotide sequence ID" value="XM_056020093.1"/>
</dbReference>
<dbReference type="EC" id="1.13.11.20" evidence="3 11"/>
<evidence type="ECO:0000256" key="8">
    <source>
        <dbReference type="ARBA" id="ARBA00023004"/>
    </source>
</evidence>
<dbReference type="InterPro" id="IPR014710">
    <property type="entry name" value="RmlC-like_jellyroll"/>
</dbReference>
<evidence type="ECO:0000256" key="11">
    <source>
        <dbReference type="RuleBase" id="RU366010"/>
    </source>
</evidence>
<organism evidence="12 13">
    <name type="scientific">Biomphalaria glabrata</name>
    <name type="common">Bloodfluke planorb</name>
    <name type="synonym">Freshwater snail</name>
    <dbReference type="NCBI Taxonomy" id="6526"/>
    <lineage>
        <taxon>Eukaryota</taxon>
        <taxon>Metazoa</taxon>
        <taxon>Spiralia</taxon>
        <taxon>Lophotrochozoa</taxon>
        <taxon>Mollusca</taxon>
        <taxon>Gastropoda</taxon>
        <taxon>Heterobranchia</taxon>
        <taxon>Euthyneura</taxon>
        <taxon>Panpulmonata</taxon>
        <taxon>Hygrophila</taxon>
        <taxon>Lymnaeoidea</taxon>
        <taxon>Planorbidae</taxon>
        <taxon>Biomphalaria</taxon>
    </lineage>
</organism>
<evidence type="ECO:0000256" key="9">
    <source>
        <dbReference type="PIRSR" id="PIRSR610300-50"/>
    </source>
</evidence>
<dbReference type="SUPFAM" id="SSF51182">
    <property type="entry name" value="RmlC-like cupins"/>
    <property type="match status" value="1"/>
</dbReference>
<dbReference type="PANTHER" id="PTHR12918">
    <property type="entry name" value="CYSTEINE DIOXYGENASE"/>
    <property type="match status" value="1"/>
</dbReference>
<evidence type="ECO:0000256" key="2">
    <source>
        <dbReference type="ARBA" id="ARBA00006622"/>
    </source>
</evidence>
<dbReference type="GO" id="GO:0017172">
    <property type="term" value="F:cysteine dioxygenase activity"/>
    <property type="evidence" value="ECO:0007669"/>
    <property type="project" value="UniProtKB-UniRule"/>
</dbReference>
<evidence type="ECO:0000256" key="5">
    <source>
        <dbReference type="ARBA" id="ARBA00022784"/>
    </source>
</evidence>
<evidence type="ECO:0000256" key="3">
    <source>
        <dbReference type="ARBA" id="ARBA00013133"/>
    </source>
</evidence>
<dbReference type="Gene3D" id="2.60.120.10">
    <property type="entry name" value="Jelly Rolls"/>
    <property type="match status" value="1"/>
</dbReference>
<evidence type="ECO:0000256" key="6">
    <source>
        <dbReference type="ARBA" id="ARBA00022964"/>
    </source>
</evidence>
<dbReference type="InterPro" id="IPR011051">
    <property type="entry name" value="RmlC_Cupin_sf"/>
</dbReference>
<evidence type="ECO:0000313" key="13">
    <source>
        <dbReference type="RefSeq" id="XP_055876068.1"/>
    </source>
</evidence>
<dbReference type="GO" id="GO:0008198">
    <property type="term" value="F:ferrous iron binding"/>
    <property type="evidence" value="ECO:0007669"/>
    <property type="project" value="TreeGrafter"/>
</dbReference>
<dbReference type="GeneID" id="106062153"/>